<accession>A0A1H4BLV7</accession>
<reference evidence="1 2" key="1">
    <citation type="submission" date="2016-10" db="EMBL/GenBank/DDBJ databases">
        <authorList>
            <person name="de Groot N.N."/>
        </authorList>
    </citation>
    <scope>NUCLEOTIDE SEQUENCE [LARGE SCALE GENOMIC DNA]</scope>
    <source>
        <strain evidence="1 2">DSM 19033</strain>
    </source>
</reference>
<dbReference type="STRING" id="425514.SAMN05443550_103398"/>
<dbReference type="EMBL" id="FNRA01000003">
    <property type="protein sequence ID" value="SEA49130.1"/>
    <property type="molecule type" value="Genomic_DNA"/>
</dbReference>
<sequence length="78" mass="8879">MSPEHFKHLRFLVFILFSCSLSTLKAANKTRITYTISFPEAKARYAEFEMDIAGLNQPHLTLKTLHPSPLPQTANCFP</sequence>
<organism evidence="1 2">
    <name type="scientific">Pedobacter hartonius</name>
    <dbReference type="NCBI Taxonomy" id="425514"/>
    <lineage>
        <taxon>Bacteria</taxon>
        <taxon>Pseudomonadati</taxon>
        <taxon>Bacteroidota</taxon>
        <taxon>Sphingobacteriia</taxon>
        <taxon>Sphingobacteriales</taxon>
        <taxon>Sphingobacteriaceae</taxon>
        <taxon>Pedobacter</taxon>
    </lineage>
</organism>
<evidence type="ECO:0000313" key="1">
    <source>
        <dbReference type="EMBL" id="SEA49130.1"/>
    </source>
</evidence>
<evidence type="ECO:0000313" key="2">
    <source>
        <dbReference type="Proteomes" id="UP000198850"/>
    </source>
</evidence>
<keyword evidence="2" id="KW-1185">Reference proteome</keyword>
<gene>
    <name evidence="1" type="ORF">SAMN05443550_103398</name>
</gene>
<name>A0A1H4BLV7_9SPHI</name>
<protein>
    <submittedName>
        <fullName evidence="1">Uncharacterized protein</fullName>
    </submittedName>
</protein>
<dbReference type="Proteomes" id="UP000198850">
    <property type="component" value="Unassembled WGS sequence"/>
</dbReference>
<proteinExistence type="predicted"/>
<dbReference type="AlphaFoldDB" id="A0A1H4BLV7"/>